<protein>
    <submittedName>
        <fullName evidence="2">Uncharacterized protein</fullName>
    </submittedName>
</protein>
<keyword evidence="3" id="KW-1185">Reference proteome</keyword>
<reference evidence="3" key="2">
    <citation type="submission" date="2015-01" db="EMBL/GenBank/DDBJ databases">
        <title>Evolutionary Origins and Diversification of the Mycorrhizal Mutualists.</title>
        <authorList>
            <consortium name="DOE Joint Genome Institute"/>
            <consortium name="Mycorrhizal Genomics Consortium"/>
            <person name="Kohler A."/>
            <person name="Kuo A."/>
            <person name="Nagy L.G."/>
            <person name="Floudas D."/>
            <person name="Copeland A."/>
            <person name="Barry K.W."/>
            <person name="Cichocki N."/>
            <person name="Veneault-Fourrey C."/>
            <person name="LaButti K."/>
            <person name="Lindquist E.A."/>
            <person name="Lipzen A."/>
            <person name="Lundell T."/>
            <person name="Morin E."/>
            <person name="Murat C."/>
            <person name="Riley R."/>
            <person name="Ohm R."/>
            <person name="Sun H."/>
            <person name="Tunlid A."/>
            <person name="Henrissat B."/>
            <person name="Grigoriev I.V."/>
            <person name="Hibbett D.S."/>
            <person name="Martin F."/>
        </authorList>
    </citation>
    <scope>NUCLEOTIDE SEQUENCE [LARGE SCALE GENOMIC DNA]</scope>
    <source>
        <strain evidence="3">Foug A</strain>
    </source>
</reference>
<dbReference type="AlphaFoldDB" id="A0A0C2YPL4"/>
<sequence>MQSANPSATFVSSVTSKNLSVSFSQSDNPSDTSAASDTTSVSFVPSDNPSVSFAPSYDPPVSSAPLLGNPATLVNCNTIEPTHHAPGTALLYLPIECLLTLPGR</sequence>
<dbReference type="Proteomes" id="UP000053989">
    <property type="component" value="Unassembled WGS sequence"/>
</dbReference>
<dbReference type="InParanoid" id="A0A0C2YPL4"/>
<dbReference type="HOGENOM" id="CLU_2251653_0_0_1"/>
<organism evidence="2 3">
    <name type="scientific">Scleroderma citrinum Foug A</name>
    <dbReference type="NCBI Taxonomy" id="1036808"/>
    <lineage>
        <taxon>Eukaryota</taxon>
        <taxon>Fungi</taxon>
        <taxon>Dikarya</taxon>
        <taxon>Basidiomycota</taxon>
        <taxon>Agaricomycotina</taxon>
        <taxon>Agaricomycetes</taxon>
        <taxon>Agaricomycetidae</taxon>
        <taxon>Boletales</taxon>
        <taxon>Sclerodermatineae</taxon>
        <taxon>Sclerodermataceae</taxon>
        <taxon>Scleroderma</taxon>
    </lineage>
</organism>
<evidence type="ECO:0000256" key="1">
    <source>
        <dbReference type="SAM" id="MobiDB-lite"/>
    </source>
</evidence>
<feature type="compositionally biased region" description="Low complexity" evidence="1">
    <location>
        <begin position="26"/>
        <end position="42"/>
    </location>
</feature>
<evidence type="ECO:0000313" key="2">
    <source>
        <dbReference type="EMBL" id="KIM51648.1"/>
    </source>
</evidence>
<reference evidence="2 3" key="1">
    <citation type="submission" date="2014-04" db="EMBL/GenBank/DDBJ databases">
        <authorList>
            <consortium name="DOE Joint Genome Institute"/>
            <person name="Kuo A."/>
            <person name="Kohler A."/>
            <person name="Nagy L.G."/>
            <person name="Floudas D."/>
            <person name="Copeland A."/>
            <person name="Barry K.W."/>
            <person name="Cichocki N."/>
            <person name="Veneault-Fourrey C."/>
            <person name="LaButti K."/>
            <person name="Lindquist E.A."/>
            <person name="Lipzen A."/>
            <person name="Lundell T."/>
            <person name="Morin E."/>
            <person name="Murat C."/>
            <person name="Sun H."/>
            <person name="Tunlid A."/>
            <person name="Henrissat B."/>
            <person name="Grigoriev I.V."/>
            <person name="Hibbett D.S."/>
            <person name="Martin F."/>
            <person name="Nordberg H.P."/>
            <person name="Cantor M.N."/>
            <person name="Hua S.X."/>
        </authorList>
    </citation>
    <scope>NUCLEOTIDE SEQUENCE [LARGE SCALE GENOMIC DNA]</scope>
    <source>
        <strain evidence="2 3">Foug A</strain>
    </source>
</reference>
<feature type="region of interest" description="Disordered" evidence="1">
    <location>
        <begin position="21"/>
        <end position="43"/>
    </location>
</feature>
<accession>A0A0C2YPL4</accession>
<evidence type="ECO:0000313" key="3">
    <source>
        <dbReference type="Proteomes" id="UP000053989"/>
    </source>
</evidence>
<name>A0A0C2YPL4_9AGAM</name>
<proteinExistence type="predicted"/>
<dbReference type="EMBL" id="KN822247">
    <property type="protein sequence ID" value="KIM51648.1"/>
    <property type="molecule type" value="Genomic_DNA"/>
</dbReference>
<gene>
    <name evidence="2" type="ORF">SCLCIDRAFT_33290</name>
</gene>
<dbReference type="OrthoDB" id="10581218at2759"/>